<dbReference type="SUPFAM" id="SSF51197">
    <property type="entry name" value="Clavaminate synthase-like"/>
    <property type="match status" value="1"/>
</dbReference>
<evidence type="ECO:0000313" key="4">
    <source>
        <dbReference type="Proteomes" id="UP000179588"/>
    </source>
</evidence>
<evidence type="ECO:0000313" key="3">
    <source>
        <dbReference type="EMBL" id="OHT24828.1"/>
    </source>
</evidence>
<dbReference type="OrthoDB" id="6994365at2"/>
<evidence type="ECO:0000256" key="1">
    <source>
        <dbReference type="ARBA" id="ARBA00023002"/>
    </source>
</evidence>
<dbReference type="InterPro" id="IPR042098">
    <property type="entry name" value="TauD-like_sf"/>
</dbReference>
<keyword evidence="4" id="KW-1185">Reference proteome</keyword>
<reference evidence="3 4" key="1">
    <citation type="submission" date="2016-03" db="EMBL/GenBank/DDBJ databases">
        <title>Genome sequence of Providencia stuartii strain, isolated from the salivary glands of larval Lucilia sericata.</title>
        <authorList>
            <person name="Yuan Y."/>
            <person name="Zhang Y."/>
            <person name="Fu S."/>
            <person name="Crippen T.L."/>
            <person name="Visi D."/>
            <person name="Benbow M.E."/>
            <person name="Allen M."/>
            <person name="Tomberlin J.K."/>
            <person name="Sze S.-H."/>
            <person name="Tarone A.M."/>
        </authorList>
    </citation>
    <scope>NUCLEOTIDE SEQUENCE [LARGE SCALE GENOMIC DNA]</scope>
    <source>
        <strain evidence="3 4">Crippen</strain>
    </source>
</reference>
<proteinExistence type="predicted"/>
<feature type="compositionally biased region" description="Polar residues" evidence="2">
    <location>
        <begin position="175"/>
        <end position="188"/>
    </location>
</feature>
<sequence>MPTNKSTPYIFLSEEIAVILQEKSYQLALKGGPQEKGNQKLAEDIATELFELFNDNDKKLINDYITGKITHLVFDGFLNTDIDGNPIKLPQENQFPTLEELEADIEVLKLASQEQIILALLNETTFAFDSENEGKIVRIVANFRGGGTQKLASEAPDGSSHSGKAVVPHTEDPYYSSTKVEQGHSPSPSSLILTARWNPLSETTKVAPIEQVLSQLSKEEIVALASENFNFRAAKTASEGKSAGGTHIAILSLSHEGKLTANYNSERFSVDPAASKFIKDTYTKFSQLTAEIEFEEINLQPNRTLVINNPLSFHCRDTVKDNRRVLVRIFGYRKNVDYLLINQDPLIVKG</sequence>
<comment type="caution">
    <text evidence="3">The sequence shown here is derived from an EMBL/GenBank/DDBJ whole genome shotgun (WGS) entry which is preliminary data.</text>
</comment>
<protein>
    <recommendedName>
        <fullName evidence="5">TauD/TfdA-like domain-containing protein</fullName>
    </recommendedName>
</protein>
<feature type="region of interest" description="Disordered" evidence="2">
    <location>
        <begin position="150"/>
        <end position="188"/>
    </location>
</feature>
<dbReference type="EMBL" id="LVIE01000112">
    <property type="protein sequence ID" value="OHT24828.1"/>
    <property type="molecule type" value="Genomic_DNA"/>
</dbReference>
<accession>A0A1S1HRW7</accession>
<keyword evidence="1" id="KW-0560">Oxidoreductase</keyword>
<organism evidence="3 4">
    <name type="scientific">Providencia stuartii</name>
    <dbReference type="NCBI Taxonomy" id="588"/>
    <lineage>
        <taxon>Bacteria</taxon>
        <taxon>Pseudomonadati</taxon>
        <taxon>Pseudomonadota</taxon>
        <taxon>Gammaproteobacteria</taxon>
        <taxon>Enterobacterales</taxon>
        <taxon>Morganellaceae</taxon>
        <taxon>Providencia</taxon>
    </lineage>
</organism>
<dbReference type="AlphaFoldDB" id="A0A1S1HRW7"/>
<dbReference type="Proteomes" id="UP000179588">
    <property type="component" value="Unassembled WGS sequence"/>
</dbReference>
<evidence type="ECO:0008006" key="5">
    <source>
        <dbReference type="Google" id="ProtNLM"/>
    </source>
</evidence>
<name>A0A1S1HRW7_PROST</name>
<evidence type="ECO:0000256" key="2">
    <source>
        <dbReference type="SAM" id="MobiDB-lite"/>
    </source>
</evidence>
<dbReference type="Gene3D" id="3.60.130.10">
    <property type="entry name" value="Clavaminate synthase-like"/>
    <property type="match status" value="1"/>
</dbReference>
<dbReference type="GO" id="GO:0016706">
    <property type="term" value="F:2-oxoglutarate-dependent dioxygenase activity"/>
    <property type="evidence" value="ECO:0007669"/>
    <property type="project" value="UniProtKB-ARBA"/>
</dbReference>
<gene>
    <name evidence="3" type="ORF">A3Q29_03790</name>
</gene>